<reference evidence="1" key="1">
    <citation type="journal article" date="2016" name="Gigascience">
        <title>De novo construction of an expanded transcriptome assembly for the western tarnished plant bug, Lygus hesperus.</title>
        <authorList>
            <person name="Tassone E.E."/>
            <person name="Geib S.M."/>
            <person name="Hall B."/>
            <person name="Fabrick J.A."/>
            <person name="Brent C.S."/>
            <person name="Hull J.J."/>
        </authorList>
    </citation>
    <scope>NUCLEOTIDE SEQUENCE</scope>
</reference>
<gene>
    <name evidence="1" type="ORF">g.19075</name>
</gene>
<dbReference type="AlphaFoldDB" id="A0A146M694"/>
<protein>
    <submittedName>
        <fullName evidence="1">Uncharacterized protein</fullName>
    </submittedName>
</protein>
<evidence type="ECO:0000313" key="1">
    <source>
        <dbReference type="EMBL" id="JAQ15291.1"/>
    </source>
</evidence>
<dbReference type="EMBL" id="GDHC01003338">
    <property type="protein sequence ID" value="JAQ15291.1"/>
    <property type="molecule type" value="Transcribed_RNA"/>
</dbReference>
<name>A0A146M694_LYGHE</name>
<accession>A0A146M694</accession>
<proteinExistence type="predicted"/>
<sequence length="123" mass="14431">MQFFDPARDWVENYVLRSLRYYVNYVRRLLEDLDLEGLKSPSKGGLGSRTESAPSKQLDPNFLWGLRENILAKPSTWICNTGQPCLPEFPPIDMQNSDDKEKCYLSFNWNQQPLTRFQAPKHY</sequence>
<organism evidence="1">
    <name type="scientific">Lygus hesperus</name>
    <name type="common">Western plant bug</name>
    <dbReference type="NCBI Taxonomy" id="30085"/>
    <lineage>
        <taxon>Eukaryota</taxon>
        <taxon>Metazoa</taxon>
        <taxon>Ecdysozoa</taxon>
        <taxon>Arthropoda</taxon>
        <taxon>Hexapoda</taxon>
        <taxon>Insecta</taxon>
        <taxon>Pterygota</taxon>
        <taxon>Neoptera</taxon>
        <taxon>Paraneoptera</taxon>
        <taxon>Hemiptera</taxon>
        <taxon>Heteroptera</taxon>
        <taxon>Panheteroptera</taxon>
        <taxon>Cimicomorpha</taxon>
        <taxon>Miridae</taxon>
        <taxon>Mirini</taxon>
        <taxon>Lygus</taxon>
    </lineage>
</organism>